<feature type="compositionally biased region" description="Low complexity" evidence="1">
    <location>
        <begin position="59"/>
        <end position="76"/>
    </location>
</feature>
<reference evidence="2" key="1">
    <citation type="submission" date="2014-11" db="EMBL/GenBank/DDBJ databases">
        <authorList>
            <person name="Otto D Thomas"/>
            <person name="Naeem Raeece"/>
        </authorList>
    </citation>
    <scope>NUCLEOTIDE SEQUENCE</scope>
</reference>
<feature type="compositionally biased region" description="Basic and acidic residues" evidence="1">
    <location>
        <begin position="322"/>
        <end position="338"/>
    </location>
</feature>
<feature type="compositionally biased region" description="Basic and acidic residues" evidence="1">
    <location>
        <begin position="590"/>
        <end position="601"/>
    </location>
</feature>
<organism evidence="2">
    <name type="scientific">Chromera velia CCMP2878</name>
    <dbReference type="NCBI Taxonomy" id="1169474"/>
    <lineage>
        <taxon>Eukaryota</taxon>
        <taxon>Sar</taxon>
        <taxon>Alveolata</taxon>
        <taxon>Colpodellida</taxon>
        <taxon>Chromeraceae</taxon>
        <taxon>Chromera</taxon>
    </lineage>
</organism>
<feature type="region of interest" description="Disordered" evidence="1">
    <location>
        <begin position="422"/>
        <end position="443"/>
    </location>
</feature>
<feature type="compositionally biased region" description="Low complexity" evidence="1">
    <location>
        <begin position="567"/>
        <end position="577"/>
    </location>
</feature>
<feature type="compositionally biased region" description="Basic and acidic residues" evidence="1">
    <location>
        <begin position="1348"/>
        <end position="1369"/>
    </location>
</feature>
<feature type="compositionally biased region" description="Low complexity" evidence="1">
    <location>
        <begin position="636"/>
        <end position="651"/>
    </location>
</feature>
<proteinExistence type="predicted"/>
<sequence length="1382" mass="146253">MEDYTGPGQQREAVSLECCGGRQKVCRLCQRSLIRCPFCRTEWDSRGRPVRQTGRFGRRLSSSSSSNGRNGDASSSQTGSGVSFWLRNPHVSYLALSGLRAAFQLGRQAVAGIGRARGGLPSARGPAAIAIGVTAAAVAGGVFVHRAVKDSGKRQMRHVSRLAVAVGRRPLWVAGRHPAEILRLLEQCVLWQASWVSFLGSPVEFGSSRRNLQSQIREACVEVPMKQALSYLRRFADAQSQHPLRGRTVAPMKGRSSVQGGGEGRAPEEARLLPGDGGASALLSLSQRAASAAAAVSSWASRERGEGGLLAEPSAPPLSRLVRAEGGERGRTGERDADSAEGMPPPLPLRLEWERAKLAVGQVAFLFFLWLDTVMHTSLFVSNRFYGNVWYDRLREDFLRVAAALSRDDFLFGDLWKKAGGDRGETGGARPSPSLSGGSETAAVSSCEQSPFLYDLDVRGAEKERQETRVIRAAAAQWLGALGVVLSWRPSPLQPNSGDCLCPEALGEHRSWGSFARALRQKLEGSGDVSGVIRPVPVLPEEGTLSGRTSLRSSPGQIERQRERGRGQVQGVEVGEGPLNPQKAQTQEEGGDKKKDKQERRFFRRRTPPQVDSSTPVVLSSHATASAAVTADAAAGGRSASISSSCSSSGRLVERGTGGGGGSRGRGGLELDPSLSFELVDPPDAADTVENPPGGRGAGIRSWGWPFWGRSPVAPPPYSPDNLHHSASSTAQRQPDAVGLASSSVSDGGPSTSTGQVHPAAAAYAAVPPVLSGVPSFSDEDNGWMQAGSTSAEIGDGVFVFGNNERGENCFTRFFIRRLRGDVVSEAGAAASARQPVMGGEGDLPVASSGAPGSLLSLSPPPSVSTRQSPPPSRAQREVEGASVSSGGAPPVVVPLPFVSIWQRRGSTPFEQPIRLSVVERQGPSFASSSSSSSALASAASSSEILRRQREEGGGGEGEGGGEEELQGDTAAEREQFRVEFYELPLEVARQPRRRHGDVELGPSSVSVPGGTFYSSSASSTSIHRVRQPRARWQSSPNASMRPGEFGGEWSGEDEEEADSEFTSSSPSSSRSPSAREPEDFCVREVDAAVEALEEGVISRLLEGRLAVLSPSERRGATGLGPRVSFLDGKRDAVLTAGEGPLNLYPLSPRSAFVVKVYPVGTPRGRLLSLGFSGSGGGGGGAGGFGDPLGASPCYSLVLKRGVQYELPSPSLFSGGGDSEEDRERRGEGMQGEVGSSEARAASSAAWAGKREWRGGVACGPALPWHGLTSVEIEAMERDFDENSFGERQERQREQSAAGAGLGVEWDEVLESFERTEWGYGGHCMSGGRAGGDGTSSERGVESESDGMGDRLEARSAVREQMDTRRNENGDAESDANSLFLR</sequence>
<name>A0A0G4G7D4_9ALVE</name>
<feature type="compositionally biased region" description="Gly residues" evidence="1">
    <location>
        <begin position="1320"/>
        <end position="1334"/>
    </location>
</feature>
<feature type="compositionally biased region" description="Low complexity" evidence="1">
    <location>
        <begin position="846"/>
        <end position="858"/>
    </location>
</feature>
<gene>
    <name evidence="2" type="ORF">Cvel_20620</name>
</gene>
<feature type="region of interest" description="Disordered" evidence="1">
    <location>
        <begin position="924"/>
        <end position="970"/>
    </location>
</feature>
<protein>
    <submittedName>
        <fullName evidence="2">Uncharacterized protein</fullName>
    </submittedName>
</protein>
<feature type="compositionally biased region" description="Gly residues" evidence="1">
    <location>
        <begin position="656"/>
        <end position="668"/>
    </location>
</feature>
<feature type="region of interest" description="Disordered" evidence="1">
    <location>
        <begin position="242"/>
        <end position="273"/>
    </location>
</feature>
<feature type="region of interest" description="Disordered" evidence="1">
    <location>
        <begin position="994"/>
        <end position="1079"/>
    </location>
</feature>
<feature type="region of interest" description="Disordered" evidence="1">
    <location>
        <begin position="1209"/>
        <end position="1241"/>
    </location>
</feature>
<feature type="compositionally biased region" description="Acidic residues" evidence="1">
    <location>
        <begin position="1051"/>
        <end position="1060"/>
    </location>
</feature>
<dbReference type="EMBL" id="CDMZ01000956">
    <property type="protein sequence ID" value="CEM24587.1"/>
    <property type="molecule type" value="Genomic_DNA"/>
</dbReference>
<feature type="compositionally biased region" description="Polar residues" evidence="1">
    <location>
        <begin position="546"/>
        <end position="555"/>
    </location>
</feature>
<feature type="region of interest" description="Disordered" evidence="1">
    <location>
        <begin position="50"/>
        <end position="79"/>
    </location>
</feature>
<evidence type="ECO:0000256" key="1">
    <source>
        <dbReference type="SAM" id="MobiDB-lite"/>
    </source>
</evidence>
<feature type="compositionally biased region" description="Low complexity" evidence="1">
    <location>
        <begin position="925"/>
        <end position="943"/>
    </location>
</feature>
<feature type="region of interest" description="Disordered" evidence="1">
    <location>
        <begin position="636"/>
        <end position="697"/>
    </location>
</feature>
<feature type="region of interest" description="Disordered" evidence="1">
    <location>
        <begin position="320"/>
        <end position="344"/>
    </location>
</feature>
<accession>A0A0G4G7D4</accession>
<dbReference type="VEuPathDB" id="CryptoDB:Cvel_20620"/>
<feature type="compositionally biased region" description="Low complexity" evidence="1">
    <location>
        <begin position="1064"/>
        <end position="1073"/>
    </location>
</feature>
<feature type="compositionally biased region" description="Low complexity" evidence="1">
    <location>
        <begin position="742"/>
        <end position="757"/>
    </location>
</feature>
<feature type="region of interest" description="Disordered" evidence="1">
    <location>
        <begin position="529"/>
        <end position="618"/>
    </location>
</feature>
<evidence type="ECO:0000313" key="2">
    <source>
        <dbReference type="EMBL" id="CEM24587.1"/>
    </source>
</evidence>
<feature type="compositionally biased region" description="Polar residues" evidence="1">
    <location>
        <begin position="433"/>
        <end position="443"/>
    </location>
</feature>
<feature type="region of interest" description="Disordered" evidence="1">
    <location>
        <begin position="716"/>
        <end position="757"/>
    </location>
</feature>
<feature type="region of interest" description="Disordered" evidence="1">
    <location>
        <begin position="1320"/>
        <end position="1382"/>
    </location>
</feature>
<feature type="region of interest" description="Disordered" evidence="1">
    <location>
        <begin position="830"/>
        <end position="887"/>
    </location>
</feature>
<feature type="compositionally biased region" description="Pro residues" evidence="1">
    <location>
        <begin position="859"/>
        <end position="873"/>
    </location>
</feature>